<evidence type="ECO:0000313" key="3">
    <source>
        <dbReference type="EMBL" id="ROL48203.1"/>
    </source>
</evidence>
<dbReference type="EMBL" id="RJVU01032243">
    <property type="protein sequence ID" value="ROL48203.1"/>
    <property type="molecule type" value="Genomic_DNA"/>
</dbReference>
<dbReference type="SMART" id="SM01289">
    <property type="entry name" value="PYRIN"/>
    <property type="match status" value="1"/>
</dbReference>
<dbReference type="InterPro" id="IPR011029">
    <property type="entry name" value="DEATH-like_dom_sf"/>
</dbReference>
<gene>
    <name evidence="3" type="ORF">DPX16_23902</name>
</gene>
<sequence>MSSVKDLLKNSLKDLGDDELKEFQWQLENGYEGITKSDVENADRLDTVDKMVACFGAEEAVKNTVDILKNIKRNDLAEQLENKHKQDQVEGSIEDPTLGARSTPIEGK</sequence>
<dbReference type="Proteomes" id="UP000281406">
    <property type="component" value="Unassembled WGS sequence"/>
</dbReference>
<dbReference type="AlphaFoldDB" id="A0A3N0YPU5"/>
<dbReference type="Gene3D" id="1.10.533.10">
    <property type="entry name" value="Death Domain, Fas"/>
    <property type="match status" value="1"/>
</dbReference>
<proteinExistence type="predicted"/>
<comment type="caution">
    <text evidence="3">The sequence shown here is derived from an EMBL/GenBank/DDBJ whole genome shotgun (WGS) entry which is preliminary data.</text>
</comment>
<dbReference type="InterPro" id="IPR004020">
    <property type="entry name" value="DAPIN"/>
</dbReference>
<evidence type="ECO:0000313" key="4">
    <source>
        <dbReference type="Proteomes" id="UP000281406"/>
    </source>
</evidence>
<evidence type="ECO:0000256" key="1">
    <source>
        <dbReference type="SAM" id="MobiDB-lite"/>
    </source>
</evidence>
<name>A0A3N0YPU5_ANAGA</name>
<dbReference type="Pfam" id="PF02758">
    <property type="entry name" value="PYRIN"/>
    <property type="match status" value="1"/>
</dbReference>
<accession>A0A3N0YPU5</accession>
<organism evidence="3 4">
    <name type="scientific">Anabarilius grahami</name>
    <name type="common">Kanglang fish</name>
    <name type="synonym">Barilius grahami</name>
    <dbReference type="NCBI Taxonomy" id="495550"/>
    <lineage>
        <taxon>Eukaryota</taxon>
        <taxon>Metazoa</taxon>
        <taxon>Chordata</taxon>
        <taxon>Craniata</taxon>
        <taxon>Vertebrata</taxon>
        <taxon>Euteleostomi</taxon>
        <taxon>Actinopterygii</taxon>
        <taxon>Neopterygii</taxon>
        <taxon>Teleostei</taxon>
        <taxon>Ostariophysi</taxon>
        <taxon>Cypriniformes</taxon>
        <taxon>Xenocyprididae</taxon>
        <taxon>Xenocypridinae</taxon>
        <taxon>Xenocypridinae incertae sedis</taxon>
        <taxon>Anabarilius</taxon>
    </lineage>
</organism>
<reference evidence="3 4" key="1">
    <citation type="submission" date="2018-10" db="EMBL/GenBank/DDBJ databases">
        <title>Genome assembly for a Yunnan-Guizhou Plateau 3E fish, Anabarilius grahami (Regan), and its evolutionary and genetic applications.</title>
        <authorList>
            <person name="Jiang W."/>
        </authorList>
    </citation>
    <scope>NUCLEOTIDE SEQUENCE [LARGE SCALE GENOMIC DNA]</scope>
    <source>
        <strain evidence="3">AG-KIZ</strain>
        <tissue evidence="3">Muscle</tissue>
    </source>
</reference>
<feature type="domain" description="Pyrin" evidence="2">
    <location>
        <begin position="1"/>
        <end position="86"/>
    </location>
</feature>
<protein>
    <submittedName>
        <fullName evidence="3">Apoptosis-associated speck-like protein containing a CARD</fullName>
    </submittedName>
</protein>
<feature type="region of interest" description="Disordered" evidence="1">
    <location>
        <begin position="81"/>
        <end position="108"/>
    </location>
</feature>
<evidence type="ECO:0000259" key="2">
    <source>
        <dbReference type="PROSITE" id="PS50824"/>
    </source>
</evidence>
<dbReference type="OrthoDB" id="10058437at2759"/>
<dbReference type="PROSITE" id="PS50824">
    <property type="entry name" value="DAPIN"/>
    <property type="match status" value="1"/>
</dbReference>
<keyword evidence="4" id="KW-1185">Reference proteome</keyword>
<dbReference type="CDD" id="cd08321">
    <property type="entry name" value="Pyrin_ASC-like"/>
    <property type="match status" value="1"/>
</dbReference>
<dbReference type="SUPFAM" id="SSF47986">
    <property type="entry name" value="DEATH domain"/>
    <property type="match status" value="1"/>
</dbReference>